<evidence type="ECO:0000259" key="2">
    <source>
        <dbReference type="Pfam" id="PF01926"/>
    </source>
</evidence>
<dbReference type="EMBL" id="KN847042">
    <property type="protein sequence ID" value="KIW30506.1"/>
    <property type="molecule type" value="Genomic_DNA"/>
</dbReference>
<feature type="compositionally biased region" description="Low complexity" evidence="1">
    <location>
        <begin position="939"/>
        <end position="948"/>
    </location>
</feature>
<dbReference type="PANTHER" id="PTHR33840">
    <property type="match status" value="1"/>
</dbReference>
<feature type="domain" description="G" evidence="2">
    <location>
        <begin position="440"/>
        <end position="563"/>
    </location>
</feature>
<protein>
    <recommendedName>
        <fullName evidence="6">DUF2235 domain-containing protein</fullName>
    </recommendedName>
</protein>
<dbReference type="Gene3D" id="3.40.50.300">
    <property type="entry name" value="P-loop containing nucleotide triphosphate hydrolases"/>
    <property type="match status" value="1"/>
</dbReference>
<dbReference type="STRING" id="569365.A0A0D1ZR91"/>
<dbReference type="Proteomes" id="UP000054466">
    <property type="component" value="Unassembled WGS sequence"/>
</dbReference>
<keyword evidence="5" id="KW-1185">Reference proteome</keyword>
<dbReference type="InterPro" id="IPR006073">
    <property type="entry name" value="GTP-bd"/>
</dbReference>
<reference evidence="4 5" key="1">
    <citation type="submission" date="2015-01" db="EMBL/GenBank/DDBJ databases">
        <title>The Genome Sequence of Cladophialophora immunda CBS83496.</title>
        <authorList>
            <consortium name="The Broad Institute Genomics Platform"/>
            <person name="Cuomo C."/>
            <person name="de Hoog S."/>
            <person name="Gorbushina A."/>
            <person name="Stielow B."/>
            <person name="Teixiera M."/>
            <person name="Abouelleil A."/>
            <person name="Chapman S.B."/>
            <person name="Priest M."/>
            <person name="Young S.K."/>
            <person name="Wortman J."/>
            <person name="Nusbaum C."/>
            <person name="Birren B."/>
        </authorList>
    </citation>
    <scope>NUCLEOTIDE SEQUENCE [LARGE SCALE GENOMIC DNA]</scope>
    <source>
        <strain evidence="4 5">CBS 83496</strain>
    </source>
</reference>
<proteinExistence type="predicted"/>
<dbReference type="PANTHER" id="PTHR33840:SF1">
    <property type="entry name" value="TLE1 PHOSPHOLIPASE DOMAIN-CONTAINING PROTEIN"/>
    <property type="match status" value="1"/>
</dbReference>
<dbReference type="GO" id="GO:0005525">
    <property type="term" value="F:GTP binding"/>
    <property type="evidence" value="ECO:0007669"/>
    <property type="project" value="InterPro"/>
</dbReference>
<dbReference type="InterPro" id="IPR027417">
    <property type="entry name" value="P-loop_NTPase"/>
</dbReference>
<name>A0A0D1ZR91_9EURO</name>
<evidence type="ECO:0000313" key="4">
    <source>
        <dbReference type="EMBL" id="KIW30506.1"/>
    </source>
</evidence>
<dbReference type="HOGENOM" id="CLU_304609_0_0_1"/>
<feature type="region of interest" description="Disordered" evidence="1">
    <location>
        <begin position="926"/>
        <end position="994"/>
    </location>
</feature>
<organism evidence="4 5">
    <name type="scientific">Cladophialophora immunda</name>
    <dbReference type="NCBI Taxonomy" id="569365"/>
    <lineage>
        <taxon>Eukaryota</taxon>
        <taxon>Fungi</taxon>
        <taxon>Dikarya</taxon>
        <taxon>Ascomycota</taxon>
        <taxon>Pezizomycotina</taxon>
        <taxon>Eurotiomycetes</taxon>
        <taxon>Chaetothyriomycetidae</taxon>
        <taxon>Chaetothyriales</taxon>
        <taxon>Herpotrichiellaceae</taxon>
        <taxon>Cladophialophora</taxon>
    </lineage>
</organism>
<dbReference type="AlphaFoldDB" id="A0A0D1ZR91"/>
<feature type="domain" description="T6SS Phospholipase effector Tle1-like catalytic" evidence="3">
    <location>
        <begin position="8"/>
        <end position="267"/>
    </location>
</feature>
<evidence type="ECO:0000259" key="3">
    <source>
        <dbReference type="Pfam" id="PF09994"/>
    </source>
</evidence>
<dbReference type="VEuPathDB" id="FungiDB:PV07_06248"/>
<dbReference type="SUPFAM" id="SSF52540">
    <property type="entry name" value="P-loop containing nucleoside triphosphate hydrolases"/>
    <property type="match status" value="1"/>
</dbReference>
<dbReference type="Pfam" id="PF01926">
    <property type="entry name" value="MMR_HSR1"/>
    <property type="match status" value="1"/>
</dbReference>
<dbReference type="OrthoDB" id="59699at2759"/>
<dbReference type="GeneID" id="27345442"/>
<accession>A0A0D1ZR91</accession>
<dbReference type="RefSeq" id="XP_016250722.1">
    <property type="nucleotide sequence ID" value="XM_016393203.1"/>
</dbReference>
<gene>
    <name evidence="4" type="ORF">PV07_06248</name>
</gene>
<evidence type="ECO:0008006" key="6">
    <source>
        <dbReference type="Google" id="ProtNLM"/>
    </source>
</evidence>
<sequence>MSARTHVKRLIVCVDAEEYSGEDGTSGNGNSSNIFRIQSIVPKGLSIDSQGRAVEQIVRYYRAASDGPSLIERLKTRVATPYYEDQIKSISRVICETLEEPQDELFLYGFGRGAFIVRAVAGLLDTMYLPKSTSLRYFDRLYQTAVDVYRARKEDDNRNGPKMIEFLRTHTTRPPLIQFVGVLDTVKYTAEGHMHDISFVPSIKNLRQALALNETRSQVNPEVFDPPSAQDMTGRSFVQAWFMGSNQDLGGGTREDGFSLYPFQWLLIESMRAGLVLQSPQEGSLPVERESALSLAFPQYAGDVPKLDGSEKIEWQIYHSNGIQVSLYDLQTLHGGFTDDNQTHNLQINSSSSLYNSSRKVFNSRGFIGWCDDGSYGTIIHPSVFCVLDRYPRFYEQSRFKSLKKDLADYRDRYLREEGETIPPWLEGLELQASGVKAFRILVCGKTGVGKSTLINKIFGVEMTEESDSYKQGNHDINEAFESPNNPGLMIHDSRGWQAGSDRELELIAKFLRHRAFQKDPAEALHVIWFCVDSDVSRIEEADKRTFETIAQFSNHVPVFVIGTKKDKLIAFRKMQLLEKYMEQTGNYPESQRLANEAADKLAEEQFMALRQELSQIKHYKADGYCCLSKDDDQGVKRLLTQTLDLIQDEKVRIFAVAAQVVDVEQKIDSAITECMRLGLHAVRTAMVPLPFSGAIGTPTVARILCQHVLQCFGFPKALPDEVEEIMTRVVLGHLKKFMTVTIAEFVGVGVVTAGVIVGTMGAGGALALSLCILAAPPTARMLFKCACDMILILERAFRYQGKYVSVKQIEDAAVYYTTAMTKTFAGKELLLQKHVHDEVDRLIPLTKISTATKFNKLRSGLEDIIYKNRFQKSGPVKADDRPNIPELGGQVIAELDATASPAELPGGRSLPAELPAEVKIASPVHEKEVVPSGMASATSTTTTTDDLLSLEEKTTMSQTLSDHSQSVTRQSTLSPATETSVERTKSEGVFSRGTRKLSAKLGLRKSKTMQI</sequence>
<evidence type="ECO:0000256" key="1">
    <source>
        <dbReference type="SAM" id="MobiDB-lite"/>
    </source>
</evidence>
<feature type="compositionally biased region" description="Polar residues" evidence="1">
    <location>
        <begin position="957"/>
        <end position="980"/>
    </location>
</feature>
<dbReference type="Pfam" id="PF09994">
    <property type="entry name" value="T6SS_Tle1-like_cat"/>
    <property type="match status" value="1"/>
</dbReference>
<dbReference type="InterPro" id="IPR018712">
    <property type="entry name" value="Tle1-like_cat"/>
</dbReference>
<evidence type="ECO:0000313" key="5">
    <source>
        <dbReference type="Proteomes" id="UP000054466"/>
    </source>
</evidence>
<dbReference type="CDD" id="cd00882">
    <property type="entry name" value="Ras_like_GTPase"/>
    <property type="match status" value="1"/>
</dbReference>